<dbReference type="PANTHER" id="PTHR13847">
    <property type="entry name" value="SARCOSINE DEHYDROGENASE-RELATED"/>
    <property type="match status" value="1"/>
</dbReference>
<dbReference type="EMBL" id="JSVC01000045">
    <property type="protein sequence ID" value="KIC90717.1"/>
    <property type="molecule type" value="Genomic_DNA"/>
</dbReference>
<dbReference type="Gene3D" id="3.30.9.10">
    <property type="entry name" value="D-Amino Acid Oxidase, subunit A, domain 2"/>
    <property type="match status" value="1"/>
</dbReference>
<dbReference type="SUPFAM" id="SSF51971">
    <property type="entry name" value="Nucleotide-binding domain"/>
    <property type="match status" value="1"/>
</dbReference>
<protein>
    <recommendedName>
        <fullName evidence="2">FAD dependent oxidoreductase domain-containing protein</fullName>
    </recommendedName>
</protein>
<dbReference type="GO" id="GO:0016491">
    <property type="term" value="F:oxidoreductase activity"/>
    <property type="evidence" value="ECO:0007669"/>
    <property type="project" value="UniProtKB-KW"/>
</dbReference>
<keyword evidence="1" id="KW-0560">Oxidoreductase</keyword>
<dbReference type="AlphaFoldDB" id="A0A0C1KSP1"/>
<dbReference type="RefSeq" id="WP_039144417.1">
    <property type="nucleotide sequence ID" value="NZ_JSVC01000045.1"/>
</dbReference>
<evidence type="ECO:0000259" key="2">
    <source>
        <dbReference type="Pfam" id="PF01266"/>
    </source>
</evidence>
<dbReference type="Gene3D" id="3.50.50.60">
    <property type="entry name" value="FAD/NAD(P)-binding domain"/>
    <property type="match status" value="1"/>
</dbReference>
<dbReference type="Proteomes" id="UP000031408">
    <property type="component" value="Unassembled WGS sequence"/>
</dbReference>
<dbReference type="Pfam" id="PF01266">
    <property type="entry name" value="DAO"/>
    <property type="match status" value="1"/>
</dbReference>
<dbReference type="InterPro" id="IPR036188">
    <property type="entry name" value="FAD/NAD-bd_sf"/>
</dbReference>
<evidence type="ECO:0000313" key="4">
    <source>
        <dbReference type="Proteomes" id="UP000031408"/>
    </source>
</evidence>
<feature type="domain" description="FAD dependent oxidoreductase" evidence="2">
    <location>
        <begin position="6"/>
        <end position="335"/>
    </location>
</feature>
<dbReference type="OrthoDB" id="214253at2"/>
<name>A0A0C1KSP1_9BACT</name>
<keyword evidence="4" id="KW-1185">Reference proteome</keyword>
<reference evidence="3 4" key="1">
    <citation type="submission" date="2014-11" db="EMBL/GenBank/DDBJ databases">
        <title>Genome sequence of Flavihumibacter solisilvae 3-3.</title>
        <authorList>
            <person name="Zhou G."/>
            <person name="Li M."/>
            <person name="Wang G."/>
        </authorList>
    </citation>
    <scope>NUCLEOTIDE SEQUENCE [LARGE SCALE GENOMIC DNA]</scope>
    <source>
        <strain evidence="3 4">3-3</strain>
    </source>
</reference>
<evidence type="ECO:0000313" key="3">
    <source>
        <dbReference type="EMBL" id="KIC90717.1"/>
    </source>
</evidence>
<dbReference type="PANTHER" id="PTHR13847:SF289">
    <property type="entry name" value="GLYCINE OXIDASE"/>
    <property type="match status" value="1"/>
</dbReference>
<dbReference type="STRING" id="1349421.OI18_22725"/>
<dbReference type="GO" id="GO:0005737">
    <property type="term" value="C:cytoplasm"/>
    <property type="evidence" value="ECO:0007669"/>
    <property type="project" value="TreeGrafter"/>
</dbReference>
<sequence length="358" mass="40421">MQVNTIIIGQGLCGTWLSKWLTDMGQQVMVIDESKPVTSSKIASGVINPVTGRVLARTWMAGQLLPFALEAYEQFGQQLDINCIRTVDILHSFPTAQMREAFDKRLPEIPEYLTYPENEEKWKKLMEIPFGLGSIHPALLIDLNLLLNEWQKRLSRDRSLLQETFDLSALSLKNGLVSYKDVKAERVIFCDGIGSLHLPFFNRLPFSPNKGEALLLEIEELPASHIYKRGLSVVPFPHFNSAADDRYFWAGSTYENRFKDEQPTAAFRTRTEQVLRDWLKVPFRVVDHWAAIRPATVERRPFAGMHPVYPQLGILNGTGTKGCSLAPWFAKQLADQIVHGTPIQPEASVARFSGILSA</sequence>
<comment type="caution">
    <text evidence="3">The sequence shown here is derived from an EMBL/GenBank/DDBJ whole genome shotgun (WGS) entry which is preliminary data.</text>
</comment>
<proteinExistence type="predicted"/>
<gene>
    <name evidence="3" type="ORF">OI18_22725</name>
</gene>
<evidence type="ECO:0000256" key="1">
    <source>
        <dbReference type="ARBA" id="ARBA00023002"/>
    </source>
</evidence>
<organism evidence="3 4">
    <name type="scientific">Flavihumibacter solisilvae</name>
    <dbReference type="NCBI Taxonomy" id="1349421"/>
    <lineage>
        <taxon>Bacteria</taxon>
        <taxon>Pseudomonadati</taxon>
        <taxon>Bacteroidota</taxon>
        <taxon>Chitinophagia</taxon>
        <taxon>Chitinophagales</taxon>
        <taxon>Chitinophagaceae</taxon>
        <taxon>Flavihumibacter</taxon>
    </lineage>
</organism>
<dbReference type="InterPro" id="IPR006076">
    <property type="entry name" value="FAD-dep_OxRdtase"/>
</dbReference>
<accession>A0A0C1KSP1</accession>